<keyword evidence="3" id="KW-1185">Reference proteome</keyword>
<comment type="caution">
    <text evidence="2">The sequence shown here is derived from an EMBL/GenBank/DDBJ whole genome shotgun (WGS) entry which is preliminary data.</text>
</comment>
<evidence type="ECO:0000313" key="2">
    <source>
        <dbReference type="EMBL" id="KAK2957814.1"/>
    </source>
</evidence>
<name>A0ABQ9Y284_9EUKA</name>
<dbReference type="EMBL" id="JARBJD010000043">
    <property type="protein sequence ID" value="KAK2957814.1"/>
    <property type="molecule type" value="Genomic_DNA"/>
</dbReference>
<evidence type="ECO:0000313" key="3">
    <source>
        <dbReference type="Proteomes" id="UP001281761"/>
    </source>
</evidence>
<evidence type="ECO:0000256" key="1">
    <source>
        <dbReference type="SAM" id="MobiDB-lite"/>
    </source>
</evidence>
<feature type="compositionally biased region" description="Polar residues" evidence="1">
    <location>
        <begin position="1"/>
        <end position="27"/>
    </location>
</feature>
<feature type="region of interest" description="Disordered" evidence="1">
    <location>
        <begin position="1"/>
        <end position="30"/>
    </location>
</feature>
<proteinExistence type="predicted"/>
<accession>A0ABQ9Y284</accession>
<organism evidence="2 3">
    <name type="scientific">Blattamonas nauphoetae</name>
    <dbReference type="NCBI Taxonomy" id="2049346"/>
    <lineage>
        <taxon>Eukaryota</taxon>
        <taxon>Metamonada</taxon>
        <taxon>Preaxostyla</taxon>
        <taxon>Oxymonadida</taxon>
        <taxon>Blattamonas</taxon>
    </lineage>
</organism>
<protein>
    <submittedName>
        <fullName evidence="2">Uncharacterized protein</fullName>
    </submittedName>
</protein>
<sequence length="265" mass="29733">MGNKPSRSTTSSGASLNHSRESNSTVDTLPEPFLYFDPNSDLSSPQIQSRLVESDLITKVFATVQPHTLSITGNETMFNKLVSAVFYCLRLADSRYLRELGITDAVDAFNHRKMIFQKVVIPSSQFVTFLISNRYSLKDGSLNYFMSLLDKFIQICPFHDPTLEFVLASPIAMTFSSSLSFVEEDGDLWNFLTKIHDSLLIWKKEGPEVAQSGKRMLQALISEGSEDSLEQKMKHEESGENGRDVVQACHVISKLLGSNVEFTEE</sequence>
<dbReference type="Proteomes" id="UP001281761">
    <property type="component" value="Unassembled WGS sequence"/>
</dbReference>
<reference evidence="2 3" key="1">
    <citation type="journal article" date="2022" name="bioRxiv">
        <title>Genomics of Preaxostyla Flagellates Illuminates Evolutionary Transitions and the Path Towards Mitochondrial Loss.</title>
        <authorList>
            <person name="Novak L.V.F."/>
            <person name="Treitli S.C."/>
            <person name="Pyrih J."/>
            <person name="Halakuc P."/>
            <person name="Pipaliya S.V."/>
            <person name="Vacek V."/>
            <person name="Brzon O."/>
            <person name="Soukal P."/>
            <person name="Eme L."/>
            <person name="Dacks J.B."/>
            <person name="Karnkowska A."/>
            <person name="Elias M."/>
            <person name="Hampl V."/>
        </authorList>
    </citation>
    <scope>NUCLEOTIDE SEQUENCE [LARGE SCALE GENOMIC DNA]</scope>
    <source>
        <strain evidence="2">NAU3</strain>
        <tissue evidence="2">Gut</tissue>
    </source>
</reference>
<gene>
    <name evidence="2" type="ORF">BLNAU_7248</name>
</gene>